<evidence type="ECO:0000259" key="2">
    <source>
        <dbReference type="Pfam" id="PF26248"/>
    </source>
</evidence>
<sequence length="129" mass="13665">MSRTLRISGYVALTIQMLWGLVQALLIAPVGPEGLPAVSIGAHAHFGVLSILAVVTSFGIERTTLSGRRRQVAVWGFIAGQWLLPATVLLEGVAPPLLMLNFVWGFLLLVSMALLAWGTITADEATASA</sequence>
<keyword evidence="1" id="KW-1133">Transmembrane helix</keyword>
<evidence type="ECO:0000313" key="3">
    <source>
        <dbReference type="EMBL" id="MBP1986276.1"/>
    </source>
</evidence>
<feature type="transmembrane region" description="Helical" evidence="1">
    <location>
        <begin position="102"/>
        <end position="120"/>
    </location>
</feature>
<keyword evidence="4" id="KW-1185">Reference proteome</keyword>
<gene>
    <name evidence="3" type="ORF">J2753_000749</name>
</gene>
<feature type="transmembrane region" description="Helical" evidence="1">
    <location>
        <begin position="7"/>
        <end position="28"/>
    </location>
</feature>
<protein>
    <recommendedName>
        <fullName evidence="2">DUF8059 domain-containing protein</fullName>
    </recommendedName>
</protein>
<evidence type="ECO:0000313" key="4">
    <source>
        <dbReference type="Proteomes" id="UP000823736"/>
    </source>
</evidence>
<dbReference type="OrthoDB" id="194488at2157"/>
<dbReference type="Pfam" id="PF26248">
    <property type="entry name" value="DUF8059"/>
    <property type="match status" value="1"/>
</dbReference>
<dbReference type="RefSeq" id="WP_209490539.1">
    <property type="nucleotide sequence ID" value="NZ_JAGGLC010000001.1"/>
</dbReference>
<reference evidence="3" key="1">
    <citation type="submission" date="2021-03" db="EMBL/GenBank/DDBJ databases">
        <title>Genomic Encyclopedia of Type Strains, Phase IV (KMG-IV): sequencing the most valuable type-strain genomes for metagenomic binning, comparative biology and taxonomic classification.</title>
        <authorList>
            <person name="Goeker M."/>
        </authorList>
    </citation>
    <scope>NUCLEOTIDE SEQUENCE</scope>
    <source>
        <strain evidence="3">DSM 26232</strain>
    </source>
</reference>
<name>A0A8T4GTU5_9EURY</name>
<proteinExistence type="predicted"/>
<dbReference type="InterPro" id="IPR058372">
    <property type="entry name" value="DUF8059"/>
</dbReference>
<feature type="transmembrane region" description="Helical" evidence="1">
    <location>
        <begin position="72"/>
        <end position="90"/>
    </location>
</feature>
<feature type="transmembrane region" description="Helical" evidence="1">
    <location>
        <begin position="40"/>
        <end position="60"/>
    </location>
</feature>
<dbReference type="EMBL" id="JAGGLC010000001">
    <property type="protein sequence ID" value="MBP1986276.1"/>
    <property type="molecule type" value="Genomic_DNA"/>
</dbReference>
<comment type="caution">
    <text evidence="3">The sequence shown here is derived from an EMBL/GenBank/DDBJ whole genome shotgun (WGS) entry which is preliminary data.</text>
</comment>
<evidence type="ECO:0000256" key="1">
    <source>
        <dbReference type="SAM" id="Phobius"/>
    </source>
</evidence>
<feature type="domain" description="DUF8059" evidence="2">
    <location>
        <begin position="1"/>
        <end position="128"/>
    </location>
</feature>
<dbReference type="AlphaFoldDB" id="A0A8T4GTU5"/>
<keyword evidence="1" id="KW-0812">Transmembrane</keyword>
<dbReference type="Proteomes" id="UP000823736">
    <property type="component" value="Unassembled WGS sequence"/>
</dbReference>
<keyword evidence="1" id="KW-0472">Membrane</keyword>
<organism evidence="3 4">
    <name type="scientific">Halolamina salifodinae</name>
    <dbReference type="NCBI Taxonomy" id="1202767"/>
    <lineage>
        <taxon>Archaea</taxon>
        <taxon>Methanobacteriati</taxon>
        <taxon>Methanobacteriota</taxon>
        <taxon>Stenosarchaea group</taxon>
        <taxon>Halobacteria</taxon>
        <taxon>Halobacteriales</taxon>
        <taxon>Haloferacaceae</taxon>
    </lineage>
</organism>
<accession>A0A8T4GTU5</accession>